<dbReference type="InParanoid" id="A0A1D2VBZ1"/>
<dbReference type="AlphaFoldDB" id="A0A1D2VBZ1"/>
<evidence type="ECO:0000313" key="2">
    <source>
        <dbReference type="Proteomes" id="UP000095038"/>
    </source>
</evidence>
<sequence length="171" mass="18840">MSAPPIPTLKPVIFINIIVDEPSVVYSNDTTSLTYVNIKGGYTKSLDNDLPFDCDIIAGTDHITSINGISNPPVSNLDCRILLKSKKNGGGIEMKYSGVVQINKAIADVFSKASSTMEYTDGYLSNSPYFLLDGSCADEKWVSNQNFIGKGRFVRDQQGNLTVQYYIYIFN</sequence>
<organism evidence="1 2">
    <name type="scientific">Ascoidea rubescens DSM 1968</name>
    <dbReference type="NCBI Taxonomy" id="1344418"/>
    <lineage>
        <taxon>Eukaryota</taxon>
        <taxon>Fungi</taxon>
        <taxon>Dikarya</taxon>
        <taxon>Ascomycota</taxon>
        <taxon>Saccharomycotina</taxon>
        <taxon>Saccharomycetes</taxon>
        <taxon>Ascoideaceae</taxon>
        <taxon>Ascoidea</taxon>
    </lineage>
</organism>
<dbReference type="GeneID" id="30962433"/>
<dbReference type="EMBL" id="KV454487">
    <property type="protein sequence ID" value="ODV59224.1"/>
    <property type="molecule type" value="Genomic_DNA"/>
</dbReference>
<accession>A0A1D2VBZ1</accession>
<protein>
    <submittedName>
        <fullName evidence="1">Uncharacterized protein</fullName>
    </submittedName>
</protein>
<dbReference type="Gene3D" id="2.40.160.20">
    <property type="match status" value="1"/>
</dbReference>
<keyword evidence="2" id="KW-1185">Reference proteome</keyword>
<dbReference type="STRING" id="1344418.A0A1D2VBZ1"/>
<gene>
    <name evidence="1" type="ORF">ASCRUDRAFT_113817</name>
</gene>
<dbReference type="RefSeq" id="XP_020045531.1">
    <property type="nucleotide sequence ID" value="XM_020188797.1"/>
</dbReference>
<dbReference type="Proteomes" id="UP000095038">
    <property type="component" value="Unassembled WGS sequence"/>
</dbReference>
<dbReference type="Pfam" id="PF11578">
    <property type="entry name" value="DUF3237"/>
    <property type="match status" value="1"/>
</dbReference>
<name>A0A1D2VBZ1_9ASCO</name>
<proteinExistence type="predicted"/>
<dbReference type="OrthoDB" id="2544694at2759"/>
<reference evidence="2" key="1">
    <citation type="submission" date="2016-05" db="EMBL/GenBank/DDBJ databases">
        <title>Comparative genomics of biotechnologically important yeasts.</title>
        <authorList>
            <consortium name="DOE Joint Genome Institute"/>
            <person name="Riley R."/>
            <person name="Haridas S."/>
            <person name="Wolfe K.H."/>
            <person name="Lopes M.R."/>
            <person name="Hittinger C.T."/>
            <person name="Goker M."/>
            <person name="Salamov A."/>
            <person name="Wisecaver J."/>
            <person name="Long T.M."/>
            <person name="Aerts A.L."/>
            <person name="Barry K."/>
            <person name="Choi C."/>
            <person name="Clum A."/>
            <person name="Coughlan A.Y."/>
            <person name="Deshpande S."/>
            <person name="Douglass A.P."/>
            <person name="Hanson S.J."/>
            <person name="Klenk H.-P."/>
            <person name="Labutti K."/>
            <person name="Lapidus A."/>
            <person name="Lindquist E."/>
            <person name="Lipzen A."/>
            <person name="Meier-Kolthoff J.P."/>
            <person name="Ohm R.A."/>
            <person name="Otillar R.P."/>
            <person name="Pangilinan J."/>
            <person name="Peng Y."/>
            <person name="Rokas A."/>
            <person name="Rosa C.A."/>
            <person name="Scheuner C."/>
            <person name="Sibirny A.A."/>
            <person name="Slot J.C."/>
            <person name="Stielow J.B."/>
            <person name="Sun H."/>
            <person name="Kurtzman C.P."/>
            <person name="Blackwell M."/>
            <person name="Grigoriev I.V."/>
            <person name="Jeffries T.W."/>
        </authorList>
    </citation>
    <scope>NUCLEOTIDE SEQUENCE [LARGE SCALE GENOMIC DNA]</scope>
    <source>
        <strain evidence="2">DSM 1968</strain>
    </source>
</reference>
<evidence type="ECO:0000313" key="1">
    <source>
        <dbReference type="EMBL" id="ODV59224.1"/>
    </source>
</evidence>